<organism evidence="1">
    <name type="scientific">freshwater metagenome</name>
    <dbReference type="NCBI Taxonomy" id="449393"/>
    <lineage>
        <taxon>unclassified sequences</taxon>
        <taxon>metagenomes</taxon>
        <taxon>ecological metagenomes</taxon>
    </lineage>
</organism>
<gene>
    <name evidence="1" type="ORF">UFOPK3364_00523</name>
</gene>
<dbReference type="EMBL" id="CAFBLO010000038">
    <property type="protein sequence ID" value="CAB4866407.1"/>
    <property type="molecule type" value="Genomic_DNA"/>
</dbReference>
<evidence type="ECO:0000313" key="1">
    <source>
        <dbReference type="EMBL" id="CAB4866407.1"/>
    </source>
</evidence>
<name>A0A6J7D6F2_9ZZZZ</name>
<proteinExistence type="predicted"/>
<protein>
    <submittedName>
        <fullName evidence="1">Unannotated protein</fullName>
    </submittedName>
</protein>
<reference evidence="1" key="1">
    <citation type="submission" date="2020-05" db="EMBL/GenBank/DDBJ databases">
        <authorList>
            <person name="Chiriac C."/>
            <person name="Salcher M."/>
            <person name="Ghai R."/>
            <person name="Kavagutti S V."/>
        </authorList>
    </citation>
    <scope>NUCLEOTIDE SEQUENCE</scope>
</reference>
<sequence>MAAFEHRSYKQSGQLCQGHYVDVDLVGHTVKVFASEGTNVTPPRIIDENVDGRLPDGGRKFLCSPGDREV</sequence>
<dbReference type="AlphaFoldDB" id="A0A6J7D6F2"/>
<accession>A0A6J7D6F2</accession>